<keyword evidence="4" id="KW-1003">Cell membrane</keyword>
<dbReference type="SUPFAM" id="SSF52172">
    <property type="entry name" value="CheY-like"/>
    <property type="match status" value="2"/>
</dbReference>
<reference evidence="22 23" key="1">
    <citation type="submission" date="2019-02" db="EMBL/GenBank/DDBJ databases">
        <title>Deep-cultivation of Planctomycetes and their phenomic and genomic characterization uncovers novel biology.</title>
        <authorList>
            <person name="Wiegand S."/>
            <person name="Jogler M."/>
            <person name="Boedeker C."/>
            <person name="Pinto D."/>
            <person name="Vollmers J."/>
            <person name="Rivas-Marin E."/>
            <person name="Kohn T."/>
            <person name="Peeters S.H."/>
            <person name="Heuer A."/>
            <person name="Rast P."/>
            <person name="Oberbeckmann S."/>
            <person name="Bunk B."/>
            <person name="Jeske O."/>
            <person name="Meyerdierks A."/>
            <person name="Storesund J.E."/>
            <person name="Kallscheuer N."/>
            <person name="Luecker S."/>
            <person name="Lage O.M."/>
            <person name="Pohl T."/>
            <person name="Merkel B.J."/>
            <person name="Hornburger P."/>
            <person name="Mueller R.-W."/>
            <person name="Bruemmer F."/>
            <person name="Labrenz M."/>
            <person name="Spormann A.M."/>
            <person name="Op Den Camp H."/>
            <person name="Overmann J."/>
            <person name="Amann R."/>
            <person name="Jetten M.S.M."/>
            <person name="Mascher T."/>
            <person name="Medema M.H."/>
            <person name="Devos D.P."/>
            <person name="Kaster A.-K."/>
            <person name="Ovreas L."/>
            <person name="Rohde M."/>
            <person name="Galperin M.Y."/>
            <person name="Jogler C."/>
        </authorList>
    </citation>
    <scope>NUCLEOTIDE SEQUENCE [LARGE SCALE GENOMIC DNA]</scope>
    <source>
        <strain evidence="22 23">Pla52n</strain>
    </source>
</reference>
<dbReference type="InterPro" id="IPR011006">
    <property type="entry name" value="CheY-like_superfamily"/>
</dbReference>
<dbReference type="Gene3D" id="3.40.50.2300">
    <property type="match status" value="2"/>
</dbReference>
<dbReference type="SMART" id="SM00073">
    <property type="entry name" value="HPT"/>
    <property type="match status" value="1"/>
</dbReference>
<dbReference type="RefSeq" id="WP_146520954.1">
    <property type="nucleotide sequence ID" value="NZ_CP151726.1"/>
</dbReference>
<dbReference type="EC" id="2.7.13.3" evidence="3"/>
<dbReference type="Pfam" id="PF00072">
    <property type="entry name" value="Response_reg"/>
    <property type="match status" value="2"/>
</dbReference>
<evidence type="ECO:0000256" key="9">
    <source>
        <dbReference type="ARBA" id="ARBA00022777"/>
    </source>
</evidence>
<dbReference type="FunFam" id="3.30.565.10:FF:000078">
    <property type="entry name" value="Two-component sensor histidine kinase"/>
    <property type="match status" value="1"/>
</dbReference>
<dbReference type="Pfam" id="PF03924">
    <property type="entry name" value="CHASE"/>
    <property type="match status" value="1"/>
</dbReference>
<dbReference type="Gene3D" id="3.30.565.10">
    <property type="entry name" value="Histidine kinase-like ATPase, C-terminal domain"/>
    <property type="match status" value="1"/>
</dbReference>
<feature type="domain" description="Histidine kinase" evidence="18">
    <location>
        <begin position="329"/>
        <end position="571"/>
    </location>
</feature>
<evidence type="ECO:0000259" key="20">
    <source>
        <dbReference type="PROSITE" id="PS50839"/>
    </source>
</evidence>
<dbReference type="InterPro" id="IPR004358">
    <property type="entry name" value="Sig_transdc_His_kin-like_C"/>
</dbReference>
<dbReference type="EMBL" id="SJPN01000004">
    <property type="protein sequence ID" value="TWU02670.1"/>
    <property type="molecule type" value="Genomic_DNA"/>
</dbReference>
<name>A0A5C6ASL1_9BACT</name>
<gene>
    <name evidence="22" type="primary">barA_1</name>
    <name evidence="22" type="ORF">Pla52n_37270</name>
</gene>
<evidence type="ECO:0000256" key="7">
    <source>
        <dbReference type="ARBA" id="ARBA00022692"/>
    </source>
</evidence>
<feature type="modified residue" description="4-aspartylphosphate" evidence="15">
    <location>
        <position position="644"/>
    </location>
</feature>
<dbReference type="SUPFAM" id="SSF55874">
    <property type="entry name" value="ATPase domain of HSP90 chaperone/DNA topoisomerase II/histidine kinase"/>
    <property type="match status" value="1"/>
</dbReference>
<dbReference type="OrthoDB" id="9762493at2"/>
<dbReference type="Gene3D" id="3.30.450.350">
    <property type="entry name" value="CHASE domain"/>
    <property type="match status" value="1"/>
</dbReference>
<dbReference type="PROSITE" id="PS50109">
    <property type="entry name" value="HIS_KIN"/>
    <property type="match status" value="1"/>
</dbReference>
<dbReference type="SMART" id="SM00388">
    <property type="entry name" value="HisKA"/>
    <property type="match status" value="1"/>
</dbReference>
<sequence>MKPTKITSLNAFLLPVISGLLAFAAALSVVWQLDYSASQRYQNKIRSDVTRDLARIRSDAEVALDKRVFLTLGLKAYVSVNPDITSETFADLARILMQEAEGIRSVTLIKDNIISDVYPREGNEDAIGLNLLEHPQQGVAAEHAVATGKAWLSGPVELVQGGEAFIDRAPVYVTNHGEEPGGGRFWGMVSIVIDKDTLVGDVMQRVPNGLRIAIRGLDGRGGIGEFFVGDESILDSNPMVTEILLPTGSWELYGVPETGWGSTAPDALARRITGTIFSLITGVLLFSIVLAAMRYRLYNRVLSESNETLQAARKAAIDADRSKSEFLANMSHEIRTPMNGIVGMADLLARTPLSTEQTNFVTVIRQSTDSLLQILNDILDFSKIEAGKLEMESIPFRLRDCIGNAALTLAGKASEKEIELACRIDPALPDLLTGDPGRLRQVVANLVSNAIKFTEAGEVVIDVSPADTSSPENATNANSESSSSLDGGVSDQQVTLCIKVKDTGIGIPPEKQKAIFGAFDQADASTTRRYGGTGLGLAISSQLAELMGGKITVSSEVGEGSTFTFNATFGVEDDQPDYQSDQLAKLRGLRVLIVDDHSTNLNILSEILSSWQMCPMSADNAADASAILRRVEADAKPIRCILLDHALPETDGIAFSREVRRHFARQQCAIILLTSASHPIDSNRISELGVSGCLIKPVKQSDLFQALVNEMGDQKAIDSPGVGTTSSDQPRRILLAEDNVVNQRVAIGMLERLGHEVVVAADGEAAVDAVSREPFDLVLMDVQMPKMDGLEATRRIRESESSGEKRIPIIAMTANAMQGDRERCLAAGMDQYISKPFTMEALRAVIQTTRAVVLLPTHSAGGQEQLTLAVDEAPHEPADQRSFDFEYTLDLLGGDKVSLRELVETMLDEGPACVESAQKAFGSSDWATLGRAAHSIKSSARYFGANQLVEISGSLELSVREKNTGSVGPMLETLAREMDRLVSALQDWLKADRQEG</sequence>
<evidence type="ECO:0000259" key="21">
    <source>
        <dbReference type="PROSITE" id="PS50894"/>
    </source>
</evidence>
<keyword evidence="9 22" id="KW-0418">Kinase</keyword>
<keyword evidence="6 22" id="KW-0808">Transferase</keyword>
<feature type="modified residue" description="4-aspartylphosphate" evidence="15">
    <location>
        <position position="781"/>
    </location>
</feature>
<protein>
    <recommendedName>
        <fullName evidence="3">histidine kinase</fullName>
        <ecNumber evidence="3">2.7.13.3</ecNumber>
    </recommendedName>
</protein>
<organism evidence="22 23">
    <name type="scientific">Stieleria varia</name>
    <dbReference type="NCBI Taxonomy" id="2528005"/>
    <lineage>
        <taxon>Bacteria</taxon>
        <taxon>Pseudomonadati</taxon>
        <taxon>Planctomycetota</taxon>
        <taxon>Planctomycetia</taxon>
        <taxon>Pirellulales</taxon>
        <taxon>Pirellulaceae</taxon>
        <taxon>Stieleria</taxon>
    </lineage>
</organism>
<keyword evidence="7 17" id="KW-0812">Transmembrane</keyword>
<evidence type="ECO:0000256" key="8">
    <source>
        <dbReference type="ARBA" id="ARBA00022741"/>
    </source>
</evidence>
<evidence type="ECO:0000256" key="1">
    <source>
        <dbReference type="ARBA" id="ARBA00000085"/>
    </source>
</evidence>
<comment type="caution">
    <text evidence="22">The sequence shown here is derived from an EMBL/GenBank/DDBJ whole genome shotgun (WGS) entry which is preliminary data.</text>
</comment>
<feature type="domain" description="Response regulatory" evidence="19">
    <location>
        <begin position="732"/>
        <end position="850"/>
    </location>
</feature>
<dbReference type="SMART" id="SM00387">
    <property type="entry name" value="HATPase_c"/>
    <property type="match status" value="1"/>
</dbReference>
<evidence type="ECO:0000256" key="14">
    <source>
        <dbReference type="PROSITE-ProRule" id="PRU00110"/>
    </source>
</evidence>
<dbReference type="PANTHER" id="PTHR45339">
    <property type="entry name" value="HYBRID SIGNAL TRANSDUCTION HISTIDINE KINASE J"/>
    <property type="match status" value="1"/>
</dbReference>
<dbReference type="PROSITE" id="PS50894">
    <property type="entry name" value="HPT"/>
    <property type="match status" value="1"/>
</dbReference>
<evidence type="ECO:0000256" key="2">
    <source>
        <dbReference type="ARBA" id="ARBA00004651"/>
    </source>
</evidence>
<feature type="modified residue" description="Phosphohistidine" evidence="14">
    <location>
        <position position="934"/>
    </location>
</feature>
<evidence type="ECO:0000259" key="18">
    <source>
        <dbReference type="PROSITE" id="PS50109"/>
    </source>
</evidence>
<feature type="domain" description="HPt" evidence="21">
    <location>
        <begin position="895"/>
        <end position="988"/>
    </location>
</feature>
<dbReference type="InterPro" id="IPR005467">
    <property type="entry name" value="His_kinase_dom"/>
</dbReference>
<keyword evidence="5 15" id="KW-0597">Phosphoprotein</keyword>
<dbReference type="Pfam" id="PF00512">
    <property type="entry name" value="HisKA"/>
    <property type="match status" value="1"/>
</dbReference>
<comment type="subcellular location">
    <subcellularLocation>
        <location evidence="2">Cell membrane</location>
        <topology evidence="2">Multi-pass membrane protein</topology>
    </subcellularLocation>
</comment>
<dbReference type="Pfam" id="PF02518">
    <property type="entry name" value="HATPase_c"/>
    <property type="match status" value="1"/>
</dbReference>
<evidence type="ECO:0000313" key="22">
    <source>
        <dbReference type="EMBL" id="TWU02670.1"/>
    </source>
</evidence>
<dbReference type="CDD" id="cd00082">
    <property type="entry name" value="HisKA"/>
    <property type="match status" value="1"/>
</dbReference>
<evidence type="ECO:0000313" key="23">
    <source>
        <dbReference type="Proteomes" id="UP000320176"/>
    </source>
</evidence>
<keyword evidence="10" id="KW-0067">ATP-binding</keyword>
<dbReference type="InterPro" id="IPR036641">
    <property type="entry name" value="HPT_dom_sf"/>
</dbReference>
<dbReference type="AlphaFoldDB" id="A0A5C6ASL1"/>
<evidence type="ECO:0000256" key="17">
    <source>
        <dbReference type="SAM" id="Phobius"/>
    </source>
</evidence>
<dbReference type="PROSITE" id="PS50110">
    <property type="entry name" value="RESPONSE_REGULATORY"/>
    <property type="match status" value="2"/>
</dbReference>
<dbReference type="InterPro" id="IPR003661">
    <property type="entry name" value="HisK_dim/P_dom"/>
</dbReference>
<dbReference type="PANTHER" id="PTHR45339:SF1">
    <property type="entry name" value="HYBRID SIGNAL TRANSDUCTION HISTIDINE KINASE J"/>
    <property type="match status" value="1"/>
</dbReference>
<dbReference type="PRINTS" id="PR00344">
    <property type="entry name" value="BCTRLSENSOR"/>
</dbReference>
<dbReference type="CDD" id="cd00156">
    <property type="entry name" value="REC"/>
    <property type="match status" value="1"/>
</dbReference>
<dbReference type="InterPro" id="IPR008207">
    <property type="entry name" value="Sig_transdc_His_kin_Hpt_dom"/>
</dbReference>
<evidence type="ECO:0000256" key="3">
    <source>
        <dbReference type="ARBA" id="ARBA00012438"/>
    </source>
</evidence>
<comment type="catalytic activity">
    <reaction evidence="1">
        <text>ATP + protein L-histidine = ADP + protein N-phospho-L-histidine.</text>
        <dbReference type="EC" id="2.7.13.3"/>
    </reaction>
</comment>
<keyword evidence="12" id="KW-0902">Two-component regulatory system</keyword>
<feature type="compositionally biased region" description="Low complexity" evidence="16">
    <location>
        <begin position="468"/>
        <end position="484"/>
    </location>
</feature>
<evidence type="ECO:0000256" key="4">
    <source>
        <dbReference type="ARBA" id="ARBA00022475"/>
    </source>
</evidence>
<accession>A0A5C6ASL1</accession>
<evidence type="ECO:0000259" key="19">
    <source>
        <dbReference type="PROSITE" id="PS50110"/>
    </source>
</evidence>
<feature type="domain" description="CHASE" evidence="20">
    <location>
        <begin position="113"/>
        <end position="204"/>
    </location>
</feature>
<evidence type="ECO:0000256" key="16">
    <source>
        <dbReference type="SAM" id="MobiDB-lite"/>
    </source>
</evidence>
<keyword evidence="11 17" id="KW-1133">Transmembrane helix</keyword>
<proteinExistence type="predicted"/>
<dbReference type="CDD" id="cd16922">
    <property type="entry name" value="HATPase_EvgS-ArcB-TorS-like"/>
    <property type="match status" value="1"/>
</dbReference>
<feature type="transmembrane region" description="Helical" evidence="17">
    <location>
        <begin position="272"/>
        <end position="293"/>
    </location>
</feature>
<keyword evidence="23" id="KW-1185">Reference proteome</keyword>
<dbReference type="InterPro" id="IPR036890">
    <property type="entry name" value="HATPase_C_sf"/>
</dbReference>
<dbReference type="Gene3D" id="1.20.120.160">
    <property type="entry name" value="HPT domain"/>
    <property type="match status" value="1"/>
</dbReference>
<dbReference type="InterPro" id="IPR036097">
    <property type="entry name" value="HisK_dim/P_sf"/>
</dbReference>
<dbReference type="Proteomes" id="UP000320176">
    <property type="component" value="Unassembled WGS sequence"/>
</dbReference>
<evidence type="ECO:0000256" key="11">
    <source>
        <dbReference type="ARBA" id="ARBA00022989"/>
    </source>
</evidence>
<dbReference type="SUPFAM" id="SSF47384">
    <property type="entry name" value="Homodimeric domain of signal transducing histidine kinase"/>
    <property type="match status" value="1"/>
</dbReference>
<evidence type="ECO:0000256" key="10">
    <source>
        <dbReference type="ARBA" id="ARBA00022840"/>
    </source>
</evidence>
<dbReference type="InterPro" id="IPR003594">
    <property type="entry name" value="HATPase_dom"/>
</dbReference>
<evidence type="ECO:0000256" key="6">
    <source>
        <dbReference type="ARBA" id="ARBA00022679"/>
    </source>
</evidence>
<evidence type="ECO:0000256" key="15">
    <source>
        <dbReference type="PROSITE-ProRule" id="PRU00169"/>
    </source>
</evidence>
<feature type="region of interest" description="Disordered" evidence="16">
    <location>
        <begin position="464"/>
        <end position="488"/>
    </location>
</feature>
<dbReference type="InterPro" id="IPR006189">
    <property type="entry name" value="CHASE_dom"/>
</dbReference>
<dbReference type="CDD" id="cd17546">
    <property type="entry name" value="REC_hyHK_CKI1_RcsC-like"/>
    <property type="match status" value="1"/>
</dbReference>
<dbReference type="FunFam" id="1.10.287.130:FF:000002">
    <property type="entry name" value="Two-component osmosensing histidine kinase"/>
    <property type="match status" value="1"/>
</dbReference>
<dbReference type="GO" id="GO:0000155">
    <property type="term" value="F:phosphorelay sensor kinase activity"/>
    <property type="evidence" value="ECO:0007669"/>
    <property type="project" value="InterPro"/>
</dbReference>
<feature type="domain" description="Response regulatory" evidence="19">
    <location>
        <begin position="590"/>
        <end position="711"/>
    </location>
</feature>
<keyword evidence="13 17" id="KW-0472">Membrane</keyword>
<dbReference type="SMART" id="SM00448">
    <property type="entry name" value="REC"/>
    <property type="match status" value="2"/>
</dbReference>
<dbReference type="InterPro" id="IPR042240">
    <property type="entry name" value="CHASE_sf"/>
</dbReference>
<dbReference type="PROSITE" id="PS50839">
    <property type="entry name" value="CHASE"/>
    <property type="match status" value="1"/>
</dbReference>
<dbReference type="Pfam" id="PF01627">
    <property type="entry name" value="Hpt"/>
    <property type="match status" value="1"/>
</dbReference>
<dbReference type="SUPFAM" id="SSF47226">
    <property type="entry name" value="Histidine-containing phosphotransfer domain, HPT domain"/>
    <property type="match status" value="1"/>
</dbReference>
<keyword evidence="8" id="KW-0547">Nucleotide-binding</keyword>
<dbReference type="GO" id="GO:0005524">
    <property type="term" value="F:ATP binding"/>
    <property type="evidence" value="ECO:0007669"/>
    <property type="project" value="UniProtKB-KW"/>
</dbReference>
<dbReference type="Gene3D" id="1.10.287.130">
    <property type="match status" value="1"/>
</dbReference>
<dbReference type="SMART" id="SM01079">
    <property type="entry name" value="CHASE"/>
    <property type="match status" value="1"/>
</dbReference>
<evidence type="ECO:0000256" key="12">
    <source>
        <dbReference type="ARBA" id="ARBA00023012"/>
    </source>
</evidence>
<dbReference type="InterPro" id="IPR001789">
    <property type="entry name" value="Sig_transdc_resp-reg_receiver"/>
</dbReference>
<evidence type="ECO:0000256" key="13">
    <source>
        <dbReference type="ARBA" id="ARBA00023136"/>
    </source>
</evidence>
<dbReference type="GO" id="GO:0005886">
    <property type="term" value="C:plasma membrane"/>
    <property type="evidence" value="ECO:0007669"/>
    <property type="project" value="UniProtKB-SubCell"/>
</dbReference>
<evidence type="ECO:0000256" key="5">
    <source>
        <dbReference type="ARBA" id="ARBA00022553"/>
    </source>
</evidence>